<dbReference type="PANTHER" id="PTHR23099:SF0">
    <property type="entry name" value="GERM CELL NUCLEAR ACIDIC PROTEIN"/>
    <property type="match status" value="1"/>
</dbReference>
<feature type="compositionally biased region" description="Polar residues" evidence="1">
    <location>
        <begin position="25"/>
        <end position="37"/>
    </location>
</feature>
<evidence type="ECO:0000313" key="3">
    <source>
        <dbReference type="EMBL" id="EPE02732.1"/>
    </source>
</evidence>
<protein>
    <submittedName>
        <fullName evidence="3">Hmg box-containing protein</fullName>
    </submittedName>
</protein>
<name>S3BQU1_OPHP1</name>
<dbReference type="PANTHER" id="PTHR23099">
    <property type="entry name" value="TRANSCRIPTIONAL REGULATOR"/>
    <property type="match status" value="1"/>
</dbReference>
<feature type="compositionally biased region" description="Acidic residues" evidence="1">
    <location>
        <begin position="236"/>
        <end position="250"/>
    </location>
</feature>
<dbReference type="SMART" id="SM00731">
    <property type="entry name" value="SprT"/>
    <property type="match status" value="1"/>
</dbReference>
<dbReference type="VEuPathDB" id="FungiDB:F503_08495"/>
<sequence>MARARRRIIVDSDDEIDDIGFLQLSPPSSIPSKTSGAPQARLVARTPRAPRLQQTDESSTPAPKTATRRRKLGNLGNDAFLLRPWSGNALRTPTGQAEPMAPATEIDLPFDASPEPRRQKQTRPRVELRTRRSRRVSDIPADESVELSTEEVSVLENVTLGEDGIDGDEADAVSTRRKPGSRRKINKTATPSHSDGEDTENHTSNIPGTNDTNDTNSVRVDNEAEGEMSTSSESGTDSETETGNESEASEFQDASMSDGEFSDGSLDDFFTKSPPKHTAQVNTLARGKATAPTQSQSTPSMYTDEGSSVFFSAEESFHGQTSKSKTKETKCGGRSKSPPEETSKPTTTKSSGLLSPTKKLPRIPQTPHRSNTDAFWDQMIVDDWNTEHSPRKLLFEHDASKNIKKRTTKSSTVAGNGTAAASDASSLTASPLKRSATTAAREKEAKKLFQKAKHDMAKKFLIELDTTITKGELGRLAAATGGVRIDWTNKLNTTAGRANWRRETLRPKASSTVVIADDDDSTASAANKASTAPATRVLHHASIELAEKVIDDEHRLLNVIAHEFCHLANFMVSGITGNPHGKEFKAWAAQCSLHFGDRGIQVTTKHAYEIDFKYVWTCEACTTEFKRHSKSIDPSRHRCGACKGTLKQTKPTPRGSGARVAGAKGAGAAAGPAATPGPSEYQKFMKEHMAAVRRDNPQSPQKDIMRLVADKWSKAKERKLAGLRSEIKADKSEAGVEMEGKGLGMDQLDKAFVDLTLG</sequence>
<accession>S3BQU1</accession>
<dbReference type="eggNOG" id="KOG3854">
    <property type="taxonomic scope" value="Eukaryota"/>
</dbReference>
<feature type="compositionally biased region" description="Low complexity" evidence="1">
    <location>
        <begin position="655"/>
        <end position="676"/>
    </location>
</feature>
<evidence type="ECO:0000259" key="2">
    <source>
        <dbReference type="SMART" id="SM00731"/>
    </source>
</evidence>
<dbReference type="InterPro" id="IPR006640">
    <property type="entry name" value="SprT-like_domain"/>
</dbReference>
<organism evidence="3 4">
    <name type="scientific">Ophiostoma piceae (strain UAMH 11346)</name>
    <name type="common">Sap stain fungus</name>
    <dbReference type="NCBI Taxonomy" id="1262450"/>
    <lineage>
        <taxon>Eukaryota</taxon>
        <taxon>Fungi</taxon>
        <taxon>Dikarya</taxon>
        <taxon>Ascomycota</taxon>
        <taxon>Pezizomycotina</taxon>
        <taxon>Sordariomycetes</taxon>
        <taxon>Sordariomycetidae</taxon>
        <taxon>Ophiostomatales</taxon>
        <taxon>Ophiostomataceae</taxon>
        <taxon>Ophiostoma</taxon>
    </lineage>
</organism>
<dbReference type="CDD" id="cd00084">
    <property type="entry name" value="HMG-box_SF"/>
    <property type="match status" value="1"/>
</dbReference>
<feature type="compositionally biased region" description="Polar residues" evidence="1">
    <location>
        <begin position="202"/>
        <end position="219"/>
    </location>
</feature>
<feature type="compositionally biased region" description="Low complexity" evidence="1">
    <location>
        <begin position="150"/>
        <end position="162"/>
    </location>
</feature>
<dbReference type="Gene3D" id="1.10.30.10">
    <property type="entry name" value="High mobility group box domain"/>
    <property type="match status" value="1"/>
</dbReference>
<dbReference type="SUPFAM" id="SSF47095">
    <property type="entry name" value="HMG-box"/>
    <property type="match status" value="1"/>
</dbReference>
<feature type="compositionally biased region" description="Polar residues" evidence="1">
    <location>
        <begin position="52"/>
        <end position="62"/>
    </location>
</feature>
<dbReference type="Proteomes" id="UP000016923">
    <property type="component" value="Unassembled WGS sequence"/>
</dbReference>
<feature type="compositionally biased region" description="Basic residues" evidence="1">
    <location>
        <begin position="175"/>
        <end position="186"/>
    </location>
</feature>
<feature type="region of interest" description="Disordered" evidence="1">
    <location>
        <begin position="106"/>
        <end position="371"/>
    </location>
</feature>
<feature type="region of interest" description="Disordered" evidence="1">
    <location>
        <begin position="405"/>
        <end position="426"/>
    </location>
</feature>
<dbReference type="HOGENOM" id="CLU_012966_3_3_1"/>
<dbReference type="AlphaFoldDB" id="S3BQU1"/>
<evidence type="ECO:0000256" key="1">
    <source>
        <dbReference type="SAM" id="MobiDB-lite"/>
    </source>
</evidence>
<proteinExistence type="predicted"/>
<gene>
    <name evidence="3" type="ORF">F503_08495</name>
</gene>
<feature type="compositionally biased region" description="Basic and acidic residues" evidence="1">
    <location>
        <begin position="325"/>
        <end position="343"/>
    </location>
</feature>
<feature type="region of interest" description="Disordered" evidence="1">
    <location>
        <begin position="647"/>
        <end position="676"/>
    </location>
</feature>
<dbReference type="EMBL" id="KE148174">
    <property type="protein sequence ID" value="EPE02732.1"/>
    <property type="molecule type" value="Genomic_DNA"/>
</dbReference>
<feature type="region of interest" description="Disordered" evidence="1">
    <location>
        <begin position="16"/>
        <end position="79"/>
    </location>
</feature>
<dbReference type="GO" id="GO:0005634">
    <property type="term" value="C:nucleus"/>
    <property type="evidence" value="ECO:0007669"/>
    <property type="project" value="TreeGrafter"/>
</dbReference>
<feature type="compositionally biased region" description="Acidic residues" evidence="1">
    <location>
        <begin position="140"/>
        <end position="149"/>
    </location>
</feature>
<feature type="domain" description="SprT-like" evidence="2">
    <location>
        <begin position="462"/>
        <end position="649"/>
    </location>
</feature>
<evidence type="ECO:0000313" key="4">
    <source>
        <dbReference type="Proteomes" id="UP000016923"/>
    </source>
</evidence>
<dbReference type="STRING" id="1262450.S3BQU1"/>
<dbReference type="Pfam" id="PF17283">
    <property type="entry name" value="Zn_ribbon_SprT"/>
    <property type="match status" value="1"/>
</dbReference>
<dbReference type="GO" id="GO:0006950">
    <property type="term" value="P:response to stress"/>
    <property type="evidence" value="ECO:0007669"/>
    <property type="project" value="UniProtKB-ARBA"/>
</dbReference>
<dbReference type="Pfam" id="PF10263">
    <property type="entry name" value="SprT-like"/>
    <property type="match status" value="1"/>
</dbReference>
<dbReference type="InterPro" id="IPR035240">
    <property type="entry name" value="SprT_Zn_ribbon"/>
</dbReference>
<feature type="compositionally biased region" description="Basic and acidic residues" evidence="1">
    <location>
        <begin position="114"/>
        <end position="130"/>
    </location>
</feature>
<dbReference type="InterPro" id="IPR036910">
    <property type="entry name" value="HMG_box_dom_sf"/>
</dbReference>
<dbReference type="OrthoDB" id="20772at2759"/>
<keyword evidence="4" id="KW-1185">Reference proteome</keyword>
<feature type="compositionally biased region" description="Polar residues" evidence="1">
    <location>
        <begin position="291"/>
        <end position="310"/>
    </location>
</feature>
<feature type="compositionally biased region" description="Low complexity" evidence="1">
    <location>
        <begin position="344"/>
        <end position="358"/>
    </location>
</feature>
<reference evidence="3 4" key="1">
    <citation type="journal article" date="2013" name="BMC Genomics">
        <title>The genome and transcriptome of the pine saprophyte Ophiostoma piceae, and a comparison with the bark beetle-associated pine pathogen Grosmannia clavigera.</title>
        <authorList>
            <person name="Haridas S."/>
            <person name="Wang Y."/>
            <person name="Lim L."/>
            <person name="Massoumi Alamouti S."/>
            <person name="Jackman S."/>
            <person name="Docking R."/>
            <person name="Robertson G."/>
            <person name="Birol I."/>
            <person name="Bohlmann J."/>
            <person name="Breuil C."/>
        </authorList>
    </citation>
    <scope>NUCLEOTIDE SEQUENCE [LARGE SCALE GENOMIC DNA]</scope>
    <source>
        <strain evidence="3 4">UAMH 11346</strain>
    </source>
</reference>